<reference evidence="1" key="1">
    <citation type="journal article" date="2014" name="Front. Microbiol.">
        <title>High frequency of phylogenetically diverse reductive dehalogenase-homologous genes in deep subseafloor sedimentary metagenomes.</title>
        <authorList>
            <person name="Kawai M."/>
            <person name="Futagami T."/>
            <person name="Toyoda A."/>
            <person name="Takaki Y."/>
            <person name="Nishi S."/>
            <person name="Hori S."/>
            <person name="Arai W."/>
            <person name="Tsubouchi T."/>
            <person name="Morono Y."/>
            <person name="Uchiyama I."/>
            <person name="Ito T."/>
            <person name="Fujiyama A."/>
            <person name="Inagaki F."/>
            <person name="Takami H."/>
        </authorList>
    </citation>
    <scope>NUCLEOTIDE SEQUENCE</scope>
    <source>
        <strain evidence="1">Expedition CK06-06</strain>
    </source>
</reference>
<comment type="caution">
    <text evidence="1">The sequence shown here is derived from an EMBL/GenBank/DDBJ whole genome shotgun (WGS) entry which is preliminary data.</text>
</comment>
<feature type="non-terminal residue" evidence="1">
    <location>
        <position position="71"/>
    </location>
</feature>
<dbReference type="EMBL" id="BARS01025032">
    <property type="protein sequence ID" value="GAG00293.1"/>
    <property type="molecule type" value="Genomic_DNA"/>
</dbReference>
<dbReference type="InterPro" id="IPR007731">
    <property type="entry name" value="DUF669"/>
</dbReference>
<evidence type="ECO:0000313" key="1">
    <source>
        <dbReference type="EMBL" id="GAG00293.1"/>
    </source>
</evidence>
<accession>X0UIU0</accession>
<gene>
    <name evidence="1" type="ORF">S01H1_39628</name>
</gene>
<dbReference type="AlphaFoldDB" id="X0UIU0"/>
<evidence type="ECO:0008006" key="2">
    <source>
        <dbReference type="Google" id="ProtNLM"/>
    </source>
</evidence>
<dbReference type="Pfam" id="PF05037">
    <property type="entry name" value="DUF669"/>
    <property type="match status" value="1"/>
</dbReference>
<organism evidence="1">
    <name type="scientific">marine sediment metagenome</name>
    <dbReference type="NCBI Taxonomy" id="412755"/>
    <lineage>
        <taxon>unclassified sequences</taxon>
        <taxon>metagenomes</taxon>
        <taxon>ecological metagenomes</taxon>
    </lineage>
</organism>
<name>X0UIU0_9ZZZZ</name>
<protein>
    <recommendedName>
        <fullName evidence="2">DUF669 domain-containing protein</fullName>
    </recommendedName>
</protein>
<proteinExistence type="predicted"/>
<sequence length="71" mass="8083">MSELSDFDDAYKDAELNIPDGIYVVRVDKVRSTTTQRTGAPMISWELRILGPTHENQVLFKNSVITEKSVR</sequence>